<comment type="function">
    <text evidence="8">Produces ATP from ADP in the presence of a proton gradient across the membrane.</text>
</comment>
<evidence type="ECO:0000256" key="2">
    <source>
        <dbReference type="ARBA" id="ARBA00005712"/>
    </source>
</evidence>
<evidence type="ECO:0000256" key="1">
    <source>
        <dbReference type="ARBA" id="ARBA00004184"/>
    </source>
</evidence>
<dbReference type="AlphaFoldDB" id="K1XYI5"/>
<dbReference type="HAMAP" id="MF_00530">
    <property type="entry name" value="ATP_synth_epsil_bac"/>
    <property type="match status" value="1"/>
</dbReference>
<dbReference type="InterPro" id="IPR036771">
    <property type="entry name" value="ATPsynth_dsu/esu_N"/>
</dbReference>
<comment type="subunit">
    <text evidence="8 9">F-type ATPases have 2 components, CF(1) - the catalytic core - and CF(0) - the membrane proton channel. CF(1) has five subunits: alpha(3), beta(3), gamma(1), delta(1), epsilon(1). CF(0) has three main subunits: a, b and c.</text>
</comment>
<evidence type="ECO:0000256" key="9">
    <source>
        <dbReference type="RuleBase" id="RU003656"/>
    </source>
</evidence>
<comment type="subcellular location">
    <subcellularLocation>
        <location evidence="8">Cell membrane</location>
        <topology evidence="8">Peripheral membrane protein</topology>
    </subcellularLocation>
    <subcellularLocation>
        <location evidence="1">Endomembrane system</location>
        <topology evidence="1">Peripheral membrane protein</topology>
    </subcellularLocation>
</comment>
<evidence type="ECO:0000256" key="5">
    <source>
        <dbReference type="ARBA" id="ARBA00023136"/>
    </source>
</evidence>
<keyword evidence="4 8" id="KW-0406">Ion transport</keyword>
<gene>
    <name evidence="8 11" type="primary">atpC</name>
    <name evidence="11" type="ORF">ACD_78C00129G0004</name>
</gene>
<reference evidence="11" key="1">
    <citation type="journal article" date="2012" name="Science">
        <title>Fermentation, hydrogen, and sulfur metabolism in multiple uncultivated bacterial phyla.</title>
        <authorList>
            <person name="Wrighton K.C."/>
            <person name="Thomas B.C."/>
            <person name="Sharon I."/>
            <person name="Miller C.S."/>
            <person name="Castelle C.J."/>
            <person name="VerBerkmoes N.C."/>
            <person name="Wilkins M.J."/>
            <person name="Hettich R.L."/>
            <person name="Lipton M.S."/>
            <person name="Williams K.H."/>
            <person name="Long P.E."/>
            <person name="Banfield J.F."/>
        </authorList>
    </citation>
    <scope>NUCLEOTIDE SEQUENCE [LARGE SCALE GENOMIC DNA]</scope>
</reference>
<evidence type="ECO:0000256" key="4">
    <source>
        <dbReference type="ARBA" id="ARBA00023065"/>
    </source>
</evidence>
<keyword evidence="11" id="KW-0378">Hydrolase</keyword>
<keyword evidence="8" id="KW-0375">Hydrogen ion transport</keyword>
<keyword evidence="8" id="KW-1003">Cell membrane</keyword>
<comment type="similarity">
    <text evidence="2 8 9">Belongs to the ATPase epsilon chain family.</text>
</comment>
<proteinExistence type="inferred from homology"/>
<comment type="caution">
    <text evidence="11">The sequence shown here is derived from an EMBL/GenBank/DDBJ whole genome shotgun (WGS) entry which is preliminary data.</text>
</comment>
<dbReference type="Pfam" id="PF02823">
    <property type="entry name" value="ATP-synt_DE_N"/>
    <property type="match status" value="1"/>
</dbReference>
<protein>
    <recommendedName>
        <fullName evidence="8">ATP synthase epsilon chain</fullName>
    </recommendedName>
    <alternativeName>
        <fullName evidence="8">ATP synthase F1 sector epsilon subunit</fullName>
    </alternativeName>
    <alternativeName>
        <fullName evidence="8">F-ATPase epsilon subunit</fullName>
    </alternativeName>
</protein>
<evidence type="ECO:0000256" key="7">
    <source>
        <dbReference type="ARBA" id="ARBA00023310"/>
    </source>
</evidence>
<dbReference type="GO" id="GO:0005886">
    <property type="term" value="C:plasma membrane"/>
    <property type="evidence" value="ECO:0007669"/>
    <property type="project" value="UniProtKB-SubCell"/>
</dbReference>
<evidence type="ECO:0000256" key="3">
    <source>
        <dbReference type="ARBA" id="ARBA00022448"/>
    </source>
</evidence>
<evidence type="ECO:0000256" key="8">
    <source>
        <dbReference type="HAMAP-Rule" id="MF_00530"/>
    </source>
</evidence>
<dbReference type="CDD" id="cd12152">
    <property type="entry name" value="F1-ATPase_delta"/>
    <property type="match status" value="1"/>
</dbReference>
<dbReference type="InterPro" id="IPR020546">
    <property type="entry name" value="ATP_synth_F1_dsu/esu_N"/>
</dbReference>
<dbReference type="EMBL" id="AMFJ01034129">
    <property type="protein sequence ID" value="EKD30182.1"/>
    <property type="molecule type" value="Genomic_DNA"/>
</dbReference>
<keyword evidence="7 8" id="KW-0066">ATP synthesis</keyword>
<dbReference type="GO" id="GO:0005524">
    <property type="term" value="F:ATP binding"/>
    <property type="evidence" value="ECO:0007669"/>
    <property type="project" value="UniProtKB-UniRule"/>
</dbReference>
<dbReference type="GO" id="GO:0012505">
    <property type="term" value="C:endomembrane system"/>
    <property type="evidence" value="ECO:0007669"/>
    <property type="project" value="UniProtKB-SubCell"/>
</dbReference>
<evidence type="ECO:0000313" key="11">
    <source>
        <dbReference type="EMBL" id="EKD30182.1"/>
    </source>
</evidence>
<dbReference type="PANTHER" id="PTHR13822:SF10">
    <property type="entry name" value="ATP SYNTHASE EPSILON CHAIN, CHLOROPLASTIC"/>
    <property type="match status" value="1"/>
</dbReference>
<sequence>MHLTLVSISRKVLDLPSIEWVTIPTRDGEITVLPNHEPLITALTPGILIVRTDGKESSYAIGGGVAEITANSVTITADMVEDGENLDIEAIRAKKEEARTLLGEYKSKGDVTDMETYIELEQQFLKESAKEQLATRN</sequence>
<keyword evidence="3 8" id="KW-0813">Transport</keyword>
<feature type="domain" description="ATP synthase F1 complex delta/epsilon subunit N-terminal" evidence="10">
    <location>
        <begin position="1"/>
        <end position="78"/>
    </location>
</feature>
<keyword evidence="5 8" id="KW-0472">Membrane</keyword>
<dbReference type="GO" id="GO:0016787">
    <property type="term" value="F:hydrolase activity"/>
    <property type="evidence" value="ECO:0007669"/>
    <property type="project" value="UniProtKB-KW"/>
</dbReference>
<name>K1XYI5_9BACT</name>
<dbReference type="GO" id="GO:0046933">
    <property type="term" value="F:proton-transporting ATP synthase activity, rotational mechanism"/>
    <property type="evidence" value="ECO:0007669"/>
    <property type="project" value="UniProtKB-UniRule"/>
</dbReference>
<accession>K1XYI5</accession>
<evidence type="ECO:0000256" key="6">
    <source>
        <dbReference type="ARBA" id="ARBA00023196"/>
    </source>
</evidence>
<keyword evidence="6 8" id="KW-0139">CF(1)</keyword>
<dbReference type="GO" id="GO:0045259">
    <property type="term" value="C:proton-transporting ATP synthase complex"/>
    <property type="evidence" value="ECO:0007669"/>
    <property type="project" value="UniProtKB-KW"/>
</dbReference>
<dbReference type="PANTHER" id="PTHR13822">
    <property type="entry name" value="ATP SYNTHASE DELTA/EPSILON CHAIN"/>
    <property type="match status" value="1"/>
</dbReference>
<dbReference type="NCBIfam" id="TIGR01216">
    <property type="entry name" value="ATP_synt_epsi"/>
    <property type="match status" value="1"/>
</dbReference>
<dbReference type="Gene3D" id="2.60.15.10">
    <property type="entry name" value="F0F1 ATP synthase delta/epsilon subunit, N-terminal"/>
    <property type="match status" value="1"/>
</dbReference>
<organism evidence="11">
    <name type="scientific">uncultured bacterium</name>
    <name type="common">gcode 4</name>
    <dbReference type="NCBI Taxonomy" id="1234023"/>
    <lineage>
        <taxon>Bacteria</taxon>
        <taxon>environmental samples</taxon>
    </lineage>
</organism>
<dbReference type="InterPro" id="IPR001469">
    <property type="entry name" value="ATP_synth_F1_dsu/esu"/>
</dbReference>
<dbReference type="SUPFAM" id="SSF51344">
    <property type="entry name" value="Epsilon subunit of F1F0-ATP synthase N-terminal domain"/>
    <property type="match status" value="1"/>
</dbReference>
<evidence type="ECO:0000259" key="10">
    <source>
        <dbReference type="Pfam" id="PF02823"/>
    </source>
</evidence>